<dbReference type="Pfam" id="PF02950">
    <property type="entry name" value="Conotoxin"/>
    <property type="match status" value="1"/>
</dbReference>
<sequence length="79" mass="8765">MSKLGVVLIIAVLFLTASQLITADFSRDKRVHHAVRLRDIMRNFRGTRACAEFGHSCISATCCPGVTCVEIDEPVCLWD</sequence>
<dbReference type="GO" id="GO:0005576">
    <property type="term" value="C:extracellular region"/>
    <property type="evidence" value="ECO:0007669"/>
    <property type="project" value="UniProtKB-SubCell"/>
</dbReference>
<dbReference type="GO" id="GO:0008200">
    <property type="term" value="F:ion channel inhibitor activity"/>
    <property type="evidence" value="ECO:0007669"/>
    <property type="project" value="InterPro"/>
</dbReference>
<comment type="subcellular location">
    <subcellularLocation>
        <location evidence="1">Secreted</location>
    </subcellularLocation>
</comment>
<protein>
    <submittedName>
        <fullName evidence="4">Conotoxin Bt6.1</fullName>
    </submittedName>
</protein>
<evidence type="ECO:0000313" key="4">
    <source>
        <dbReference type="EMBL" id="AGE10509.1"/>
    </source>
</evidence>
<accession>M9PMU2</accession>
<proteinExistence type="evidence at transcript level"/>
<keyword evidence="3" id="KW-0732">Signal</keyword>
<dbReference type="AlphaFoldDB" id="M9PMU2"/>
<feature type="signal peptide" evidence="3">
    <location>
        <begin position="1"/>
        <end position="23"/>
    </location>
</feature>
<feature type="chain" id="PRO_5004101736" evidence="3">
    <location>
        <begin position="24"/>
        <end position="79"/>
    </location>
</feature>
<reference evidence="4" key="1">
    <citation type="submission" date="2012-04" db="EMBL/GenBank/DDBJ databases">
        <authorList>
            <person name="Wu C."/>
            <person name="Liu Z."/>
            <person name="Dai Q."/>
        </authorList>
    </citation>
    <scope>NUCLEOTIDE SEQUENCE</scope>
</reference>
<organism evidence="4">
    <name type="scientific">Conus betulinus</name>
    <name type="common">Beech cone</name>
    <dbReference type="NCBI Taxonomy" id="89764"/>
    <lineage>
        <taxon>Eukaryota</taxon>
        <taxon>Metazoa</taxon>
        <taxon>Spiralia</taxon>
        <taxon>Lophotrochozoa</taxon>
        <taxon>Mollusca</taxon>
        <taxon>Gastropoda</taxon>
        <taxon>Caenogastropoda</taxon>
        <taxon>Neogastropoda</taxon>
        <taxon>Conoidea</taxon>
        <taxon>Conidae</taxon>
        <taxon>Conus</taxon>
        <taxon>Dendroconus</taxon>
    </lineage>
</organism>
<keyword evidence="2" id="KW-0964">Secreted</keyword>
<evidence type="ECO:0000256" key="1">
    <source>
        <dbReference type="ARBA" id="ARBA00004613"/>
    </source>
</evidence>
<dbReference type="InterPro" id="IPR004214">
    <property type="entry name" value="Conotoxin"/>
</dbReference>
<name>M9PMU2_CONBE</name>
<dbReference type="EMBL" id="JX000424">
    <property type="protein sequence ID" value="AGE10509.1"/>
    <property type="molecule type" value="mRNA"/>
</dbReference>
<evidence type="ECO:0000256" key="3">
    <source>
        <dbReference type="SAM" id="SignalP"/>
    </source>
</evidence>
<evidence type="ECO:0000256" key="2">
    <source>
        <dbReference type="ARBA" id="ARBA00022525"/>
    </source>
</evidence>